<dbReference type="Pfam" id="PF02082">
    <property type="entry name" value="Rrf2"/>
    <property type="match status" value="1"/>
</dbReference>
<gene>
    <name evidence="2" type="ORF">GI584_18405</name>
</gene>
<evidence type="ECO:0000256" key="1">
    <source>
        <dbReference type="ARBA" id="ARBA00023125"/>
    </source>
</evidence>
<dbReference type="InterPro" id="IPR030489">
    <property type="entry name" value="TR_Rrf2-type_CS"/>
</dbReference>
<dbReference type="CDD" id="cd00090">
    <property type="entry name" value="HTH_ARSR"/>
    <property type="match status" value="1"/>
</dbReference>
<dbReference type="GO" id="GO:0003700">
    <property type="term" value="F:DNA-binding transcription factor activity"/>
    <property type="evidence" value="ECO:0007669"/>
    <property type="project" value="TreeGrafter"/>
</dbReference>
<dbReference type="PROSITE" id="PS01332">
    <property type="entry name" value="HTH_RRF2_1"/>
    <property type="match status" value="1"/>
</dbReference>
<dbReference type="InterPro" id="IPR036390">
    <property type="entry name" value="WH_DNA-bd_sf"/>
</dbReference>
<evidence type="ECO:0000313" key="2">
    <source>
        <dbReference type="EMBL" id="QGH35902.1"/>
    </source>
</evidence>
<dbReference type="Proteomes" id="UP000339690">
    <property type="component" value="Chromosome"/>
</dbReference>
<dbReference type="PANTHER" id="PTHR33221">
    <property type="entry name" value="WINGED HELIX-TURN-HELIX TRANSCRIPTIONAL REGULATOR, RRF2 FAMILY"/>
    <property type="match status" value="1"/>
</dbReference>
<dbReference type="InterPro" id="IPR036388">
    <property type="entry name" value="WH-like_DNA-bd_sf"/>
</dbReference>
<dbReference type="InterPro" id="IPR000944">
    <property type="entry name" value="Tscrpt_reg_Rrf2"/>
</dbReference>
<dbReference type="GO" id="GO:0003677">
    <property type="term" value="F:DNA binding"/>
    <property type="evidence" value="ECO:0007669"/>
    <property type="project" value="UniProtKB-KW"/>
</dbReference>
<dbReference type="NCBIfam" id="TIGR00738">
    <property type="entry name" value="rrf2_super"/>
    <property type="match status" value="1"/>
</dbReference>
<reference evidence="2 3" key="1">
    <citation type="submission" date="2019-11" db="EMBL/GenBank/DDBJ databases">
        <title>Gracilibacillus salitolerans sp. nov., a moderate halophile isolated from a saline soil in northwest China.</title>
        <authorList>
            <person name="Gan L."/>
        </authorList>
    </citation>
    <scope>NUCLEOTIDE SEQUENCE [LARGE SCALE GENOMIC DNA]</scope>
    <source>
        <strain evidence="2 3">SCU50</strain>
    </source>
</reference>
<dbReference type="RefSeq" id="WP_153792132.1">
    <property type="nucleotide sequence ID" value="NZ_CP045915.1"/>
</dbReference>
<dbReference type="EMBL" id="CP045915">
    <property type="protein sequence ID" value="QGH35902.1"/>
    <property type="molecule type" value="Genomic_DNA"/>
</dbReference>
<dbReference type="SUPFAM" id="SSF46785">
    <property type="entry name" value="Winged helix' DNA-binding domain"/>
    <property type="match status" value="1"/>
</dbReference>
<dbReference type="KEGG" id="grc:GI584_18405"/>
<dbReference type="PANTHER" id="PTHR33221:SF9">
    <property type="entry name" value="RRF2 FAMILY PROTEIN"/>
    <property type="match status" value="1"/>
</dbReference>
<dbReference type="Gene3D" id="1.10.10.10">
    <property type="entry name" value="Winged helix-like DNA-binding domain superfamily/Winged helix DNA-binding domain"/>
    <property type="match status" value="1"/>
</dbReference>
<dbReference type="PROSITE" id="PS51197">
    <property type="entry name" value="HTH_RRF2_2"/>
    <property type="match status" value="1"/>
</dbReference>
<dbReference type="GO" id="GO:0005829">
    <property type="term" value="C:cytosol"/>
    <property type="evidence" value="ECO:0007669"/>
    <property type="project" value="TreeGrafter"/>
</dbReference>
<keyword evidence="1" id="KW-0238">DNA-binding</keyword>
<evidence type="ECO:0000313" key="3">
    <source>
        <dbReference type="Proteomes" id="UP000339690"/>
    </source>
</evidence>
<dbReference type="InterPro" id="IPR011991">
    <property type="entry name" value="ArsR-like_HTH"/>
</dbReference>
<keyword evidence="3" id="KW-1185">Reference proteome</keyword>
<dbReference type="AlphaFoldDB" id="A0A5Q2TP72"/>
<protein>
    <submittedName>
        <fullName evidence="2">Rrf2 family transcriptional regulator</fullName>
    </submittedName>
</protein>
<accession>A0A5Q2TP72</accession>
<name>A0A5Q2TP72_9BACI</name>
<organism evidence="2 3">
    <name type="scientific">Gracilibacillus salitolerans</name>
    <dbReference type="NCBI Taxonomy" id="2663022"/>
    <lineage>
        <taxon>Bacteria</taxon>
        <taxon>Bacillati</taxon>
        <taxon>Bacillota</taxon>
        <taxon>Bacilli</taxon>
        <taxon>Bacillales</taxon>
        <taxon>Bacillaceae</taxon>
        <taxon>Gracilibacillus</taxon>
    </lineage>
</organism>
<sequence>MKYSRATNYALHTMAYLTLTPKGKSVGVDQLAKIQNLSPTYLSKILTKLVKAGLIESTPGVNGGYSIVRRSREISFLDVIHAVEGETTLFSCSLEHEENKNGECLIENVMIEAERKMKDDLDKKYIIDIAKQIEAAKNHKIDCEQSH</sequence>
<proteinExistence type="predicted"/>